<evidence type="ECO:0000313" key="2">
    <source>
        <dbReference type="EMBL" id="POZ56265.1"/>
    </source>
</evidence>
<protein>
    <submittedName>
        <fullName evidence="2">Uncharacterized protein</fullName>
    </submittedName>
</protein>
<keyword evidence="1" id="KW-1133">Transmembrane helix</keyword>
<sequence>MAINNGNTDFGLRVSKTGIKSLRISWSKRGGIGYGGSIQVQRPGDGKVIFTKTYNQSTTRDSFTVETPYFGEYKVHIKANNGYTYDIAYTKVHLSRTSSTTHVFTAQDVRRWKVDATITIGTFALLGFASLLVVSVTSAVISVGASIRGVWEHDTKYEPFPIPRAGDSITTKIEPVADGVKTTLSYKAKKWCGIS</sequence>
<gene>
    <name evidence="2" type="ORF">LYSIN_01048</name>
</gene>
<dbReference type="AlphaFoldDB" id="A0A2S5CZM8"/>
<name>A0A2S5CZM8_LYSSH</name>
<dbReference type="EMBL" id="PGLV01000001">
    <property type="protein sequence ID" value="POZ56265.1"/>
    <property type="molecule type" value="Genomic_DNA"/>
</dbReference>
<evidence type="ECO:0000256" key="1">
    <source>
        <dbReference type="SAM" id="Phobius"/>
    </source>
</evidence>
<comment type="caution">
    <text evidence="2">The sequence shown here is derived from an EMBL/GenBank/DDBJ whole genome shotgun (WGS) entry which is preliminary data.</text>
</comment>
<dbReference type="Proteomes" id="UP000237319">
    <property type="component" value="Unassembled WGS sequence"/>
</dbReference>
<proteinExistence type="predicted"/>
<organism evidence="2 3">
    <name type="scientific">Lysinibacillus sphaericus</name>
    <name type="common">Bacillus sphaericus</name>
    <dbReference type="NCBI Taxonomy" id="1421"/>
    <lineage>
        <taxon>Bacteria</taxon>
        <taxon>Bacillati</taxon>
        <taxon>Bacillota</taxon>
        <taxon>Bacilli</taxon>
        <taxon>Bacillales</taxon>
        <taxon>Bacillaceae</taxon>
        <taxon>Lysinibacillus</taxon>
    </lineage>
</organism>
<reference evidence="2 3" key="1">
    <citation type="submission" date="2017-11" db="EMBL/GenBank/DDBJ databases">
        <title>Genome sequence of Lysinibacillus sphaericus, a lignin-degrading bacteria isolated from municipal solid waste soil.</title>
        <authorList>
            <person name="Persinoti G.F."/>
            <person name="Paixao D.A."/>
            <person name="Bugg T.D."/>
            <person name="Squina F.M."/>
        </authorList>
    </citation>
    <scope>NUCLEOTIDE SEQUENCE [LARGE SCALE GENOMIC DNA]</scope>
    <source>
        <strain evidence="2 3">A1</strain>
    </source>
</reference>
<keyword evidence="1" id="KW-0812">Transmembrane</keyword>
<dbReference type="RefSeq" id="WP_103976482.1">
    <property type="nucleotide sequence ID" value="NZ_PGLV01000001.1"/>
</dbReference>
<evidence type="ECO:0000313" key="3">
    <source>
        <dbReference type="Proteomes" id="UP000237319"/>
    </source>
</evidence>
<accession>A0A2S5CZM8</accession>
<feature type="transmembrane region" description="Helical" evidence="1">
    <location>
        <begin position="120"/>
        <end position="147"/>
    </location>
</feature>
<keyword evidence="1" id="KW-0472">Membrane</keyword>
<keyword evidence="3" id="KW-1185">Reference proteome</keyword>